<evidence type="ECO:0000313" key="3">
    <source>
        <dbReference type="Proteomes" id="UP000320914"/>
    </source>
</evidence>
<feature type="domain" description="PIN" evidence="1">
    <location>
        <begin position="778"/>
        <end position="913"/>
    </location>
</feature>
<protein>
    <recommendedName>
        <fullName evidence="1">PIN domain-containing protein</fullName>
    </recommendedName>
</protein>
<gene>
    <name evidence="2" type="ORF">EAH74_27715</name>
</gene>
<sequence length="1113" mass="124962">MKSIEQHHSGSGDNVRDKIYIEIKSLAPSDLLIPMEMVFESLRKKDLATAKIQMAMLKAMAQKDAEAAALVEVISIYGELVEAEEQDTAWGTVSKIAASAKNDIVKDVCLAALLRLSRHTERETAAKEHYLAEPAPGPYAKEAFLRSYADATQLEAASRQFILSEGELTGIVEGALRLELADFAIRMARRLSDDHKSYNADVLQVLAGAFDLNRHLFSRHLWLNTPEVKQRLDDLTAQVIELLERSDGTDVRLYNMACPIFETYQGLAPPALFEVLKKNLQVFELIHPETAARFKAIAGDCTHLPEWQQDLWDAKESPQKRAAWCRQFLAANIHKVEDVIPFIHLATPVEIGEWLSKETLIGEASEMEVAFLKLVARAFRSAEEDDDLLQRNELAQQVELFVSDWGDKISDIAPERMFELAEKLFDAKLPHKSIGVTSQLIPDHALWPSPYVLMHSKCLLETQQYKTFDDVLARVAGADTSLTLMSFCSLRDERLGEIASAIKISDQMIVLAPEVPHCWYRGCYLRDRYRNESERQEFHQRIPDSLLQDYSRDVVAILYLLTKAGGFKRAELRWVQWFIEDPRARAVELVNFHFGLGIGGWNGFEVSLELEQCKAAVQFEQDASTMIRLIVDDHQPSNECTLNASSQLAQLLQRLPIGESANLGMTSYKVQERLPPYVACLRIALKLRHINNDGSDCFAMMKMPSDTEQIVPFLEEKLGLGVENKKQLSSIDNIPLFIRGHALYPDNAFKGALNCWTDVGIPKSWLFAEGDADPQAVVLDAYSIGYLAVTDLVQHLLNTGVSFILPAATNEALSRWFEEISSESFMMLGVTEGGRLFRTTASDLQARDGHILQALRLILDNASVVHPVLHDTVLEVYSIRDGIDSTVYDAMQLSFANDIPWLCMDGAFAALHHSTGYKTVNANALIARTMASSPFDFEHKRHGLLLYSLGTLPLPLTFSEIHHLAANPNALAGFILFKIIQNHGHQIFLKNDQSFFLLDMILTHLTSQFYSGKSHKAVRPGYTPWMTYTSHVFNHGMRLFLAAIDEGTAEYRMAAAMMYMGSSISFNTPLKNFVIGHYMGFAKGHFMDIEAIKENLQSLSQLMDSSDVEAGHQ</sequence>
<proteinExistence type="predicted"/>
<name>A0A502HT94_9PSED</name>
<evidence type="ECO:0000259" key="1">
    <source>
        <dbReference type="Pfam" id="PF20698"/>
    </source>
</evidence>
<dbReference type="InterPro" id="IPR048987">
    <property type="entry name" value="PIN-TPR-GreABC"/>
</dbReference>
<comment type="caution">
    <text evidence="2">The sequence shown here is derived from an EMBL/GenBank/DDBJ whole genome shotgun (WGS) entry which is preliminary data.</text>
</comment>
<evidence type="ECO:0000313" key="2">
    <source>
        <dbReference type="EMBL" id="TPG77115.1"/>
    </source>
</evidence>
<accession>A0A502HT94</accession>
<reference evidence="2 3" key="1">
    <citation type="journal article" date="2019" name="Environ. Microbiol.">
        <title>Species interactions and distinct microbial communities in high Arctic permafrost affected cryosols are associated with the CH4 and CO2 gas fluxes.</title>
        <authorList>
            <person name="Altshuler I."/>
            <person name="Hamel J."/>
            <person name="Turney S."/>
            <person name="Magnuson E."/>
            <person name="Levesque R."/>
            <person name="Greer C."/>
            <person name="Whyte L.G."/>
        </authorList>
    </citation>
    <scope>NUCLEOTIDE SEQUENCE [LARGE SCALE GENOMIC DNA]</scope>
    <source>
        <strain evidence="2 3">OWC5</strain>
    </source>
</reference>
<dbReference type="RefSeq" id="WP_140682745.1">
    <property type="nucleotide sequence ID" value="NZ_RCZA01000014.1"/>
</dbReference>
<dbReference type="Pfam" id="PF20698">
    <property type="entry name" value="PIN-TPR-GreABC"/>
    <property type="match status" value="1"/>
</dbReference>
<dbReference type="AlphaFoldDB" id="A0A502HT94"/>
<dbReference type="EMBL" id="RCZA01000014">
    <property type="protein sequence ID" value="TPG77115.1"/>
    <property type="molecule type" value="Genomic_DNA"/>
</dbReference>
<dbReference type="Proteomes" id="UP000320914">
    <property type="component" value="Unassembled WGS sequence"/>
</dbReference>
<organism evidence="2 3">
    <name type="scientific">Pseudomonas mandelii</name>
    <dbReference type="NCBI Taxonomy" id="75612"/>
    <lineage>
        <taxon>Bacteria</taxon>
        <taxon>Pseudomonadati</taxon>
        <taxon>Pseudomonadota</taxon>
        <taxon>Gammaproteobacteria</taxon>
        <taxon>Pseudomonadales</taxon>
        <taxon>Pseudomonadaceae</taxon>
        <taxon>Pseudomonas</taxon>
    </lineage>
</organism>